<dbReference type="Pfam" id="PF00183">
    <property type="entry name" value="HSP90"/>
    <property type="match status" value="1"/>
</dbReference>
<comment type="similarity">
    <text evidence="1">Belongs to the heat shock protein 90 family.</text>
</comment>
<keyword evidence="2" id="KW-0547">Nucleotide-binding</keyword>
<dbReference type="RefSeq" id="WP_302929742.1">
    <property type="nucleotide sequence ID" value="NZ_JAJEPW010000055.1"/>
</dbReference>
<dbReference type="Gene3D" id="3.30.230.80">
    <property type="match status" value="1"/>
</dbReference>
<dbReference type="SUPFAM" id="SSF55874">
    <property type="entry name" value="ATPase domain of HSP90 chaperone/DNA topoisomerase II/histidine kinase"/>
    <property type="match status" value="1"/>
</dbReference>
<evidence type="ECO:0000313" key="6">
    <source>
        <dbReference type="Proteomes" id="UP001199319"/>
    </source>
</evidence>
<keyword evidence="4" id="KW-0143">Chaperone</keyword>
<dbReference type="EMBL" id="JAJEPW010000055">
    <property type="protein sequence ID" value="MCC2130586.1"/>
    <property type="molecule type" value="Genomic_DNA"/>
</dbReference>
<dbReference type="Proteomes" id="UP001199319">
    <property type="component" value="Unassembled WGS sequence"/>
</dbReference>
<dbReference type="SUPFAM" id="SSF54211">
    <property type="entry name" value="Ribosomal protein S5 domain 2-like"/>
    <property type="match status" value="1"/>
</dbReference>
<dbReference type="InterPro" id="IPR001404">
    <property type="entry name" value="Hsp90_fam"/>
</dbReference>
<dbReference type="PRINTS" id="PR00775">
    <property type="entry name" value="HEATSHOCK90"/>
</dbReference>
<dbReference type="GO" id="GO:0005524">
    <property type="term" value="F:ATP binding"/>
    <property type="evidence" value="ECO:0007669"/>
    <property type="project" value="UniProtKB-KW"/>
</dbReference>
<keyword evidence="3 5" id="KW-0067">ATP-binding</keyword>
<dbReference type="InterPro" id="IPR036890">
    <property type="entry name" value="HATPase_C_sf"/>
</dbReference>
<dbReference type="GO" id="GO:0140662">
    <property type="term" value="F:ATP-dependent protein folding chaperone"/>
    <property type="evidence" value="ECO:0007669"/>
    <property type="project" value="InterPro"/>
</dbReference>
<protein>
    <submittedName>
        <fullName evidence="5">ATP-binding protein</fullName>
    </submittedName>
</protein>
<proteinExistence type="inferred from homology"/>
<organism evidence="5 6">
    <name type="scientific">Brotocaccenecus cirricatena</name>
    <dbReference type="NCBI Taxonomy" id="3064195"/>
    <lineage>
        <taxon>Bacteria</taxon>
        <taxon>Bacillati</taxon>
        <taxon>Bacillota</taxon>
        <taxon>Clostridia</taxon>
        <taxon>Eubacteriales</taxon>
        <taxon>Oscillospiraceae</taxon>
        <taxon>Brotocaccenecus</taxon>
    </lineage>
</organism>
<comment type="caution">
    <text evidence="5">The sequence shown here is derived from an EMBL/GenBank/DDBJ whole genome shotgun (WGS) entry which is preliminary data.</text>
</comment>
<dbReference type="AlphaFoldDB" id="A0AAE3AIC5"/>
<reference evidence="5" key="1">
    <citation type="submission" date="2021-10" db="EMBL/GenBank/DDBJ databases">
        <title>Anaerobic single-cell dispensing facilitates the cultivation of human gut bacteria.</title>
        <authorList>
            <person name="Afrizal A."/>
        </authorList>
    </citation>
    <scope>NUCLEOTIDE SEQUENCE</scope>
    <source>
        <strain evidence="5">CLA-AA-H272</strain>
    </source>
</reference>
<dbReference type="InterPro" id="IPR020568">
    <property type="entry name" value="Ribosomal_Su5_D2-typ_SF"/>
</dbReference>
<dbReference type="PANTHER" id="PTHR11528">
    <property type="entry name" value="HEAT SHOCK PROTEIN 90 FAMILY MEMBER"/>
    <property type="match status" value="1"/>
</dbReference>
<name>A0AAE3AIC5_9FIRM</name>
<dbReference type="Gene3D" id="3.30.565.10">
    <property type="entry name" value="Histidine kinase-like ATPase, C-terminal domain"/>
    <property type="match status" value="1"/>
</dbReference>
<evidence type="ECO:0000256" key="4">
    <source>
        <dbReference type="ARBA" id="ARBA00023186"/>
    </source>
</evidence>
<evidence type="ECO:0000256" key="3">
    <source>
        <dbReference type="ARBA" id="ARBA00022840"/>
    </source>
</evidence>
<evidence type="ECO:0000256" key="2">
    <source>
        <dbReference type="ARBA" id="ARBA00022741"/>
    </source>
</evidence>
<dbReference type="GO" id="GO:0051082">
    <property type="term" value="F:unfolded protein binding"/>
    <property type="evidence" value="ECO:0007669"/>
    <property type="project" value="InterPro"/>
</dbReference>
<gene>
    <name evidence="5" type="ORF">LKD37_13870</name>
</gene>
<evidence type="ECO:0000313" key="5">
    <source>
        <dbReference type="EMBL" id="MCC2130586.1"/>
    </source>
</evidence>
<dbReference type="InterPro" id="IPR020575">
    <property type="entry name" value="Hsp90_N"/>
</dbReference>
<keyword evidence="6" id="KW-1185">Reference proteome</keyword>
<dbReference type="GO" id="GO:0016887">
    <property type="term" value="F:ATP hydrolysis activity"/>
    <property type="evidence" value="ECO:0007669"/>
    <property type="project" value="InterPro"/>
</dbReference>
<sequence length="869" mass="99093">MSETRTITMKTNFEGLIRLLADGLYSTSDIFVRELIQNGHDSIVRREALKESFYQGEISITYDSSEKSITFADNGIGMDESDIENFLSVIGSTGTGISKGELEDMFSEELIGQFGIGMLSSFLVASKVCVQTHKVNSDTAYQWVNYGSTECELSLIDRKEVGTAVTVFVRPDFTYLLDRQKLEEIIRRYCDFISVPVKINGTGPVNAIFAPWDKEYQTAEQEMDTYSTFVNRRFPDMSMDVFPININKQVEGKDYRAQGVLYISNQHLAGLNSTGTLDIFVRKMLVKEGDTSLLPTWAKFVRGVVDSPDLSPTAGRDNINQENTAFKVIQAELGVKIIERLEYLAENRLDKFSYINQWHHDHLKGMAMVNEDFFSQVADLLLFETNQGDVSLQRYIPMNPLIEGRNPIYYFSHYDSAAQYYRMANEKGLVVINAGRNYDEELLEKYGEHHPEVTLEKLNVLDKGIFFDELSAEERLQFRRLEERMSYHLNHDLGLNIVLNTKLYAPKAVPAVIIETEVSKTDRELQDLLNTPSLRMNFGDAFRSIQERIHNRPVQLALNGRNTLIQLLSKANLDSVVTSTVMTLLYNNALIYSHRLDERNMSIVHDNVAQIMTMLIETQHENLDLRDELLKLRKDMQVKNASNIVNGSKHILMFMITPFADEYRSVELAVRRVFEQAPFCFEVCLARDKYNADTLVENVKSHIAAAQCFIAEISDLNPNVMMEVGGILMSGDKRPVFALWDTHSTLRKPADFGDRLTFSYSGRSSSPDELVNEITSHLIEGGRIKNARIEELIRRRKELYLSHTLLSGLTEIHLNDSQRASICNKFKTVDSYVSAKEDVLSTLGVNMHILLGLQDELKKVMEECRRYEG</sequence>
<evidence type="ECO:0000256" key="1">
    <source>
        <dbReference type="ARBA" id="ARBA00008239"/>
    </source>
</evidence>
<accession>A0AAE3AIC5</accession>
<dbReference type="Pfam" id="PF13589">
    <property type="entry name" value="HATPase_c_3"/>
    <property type="match status" value="1"/>
</dbReference>